<dbReference type="GO" id="GO:0009423">
    <property type="term" value="P:chorismate biosynthetic process"/>
    <property type="evidence" value="ECO:0007669"/>
    <property type="project" value="UniProtKB-UniPathway"/>
</dbReference>
<dbReference type="GO" id="GO:0050661">
    <property type="term" value="F:NADP binding"/>
    <property type="evidence" value="ECO:0007669"/>
    <property type="project" value="InterPro"/>
</dbReference>
<evidence type="ECO:0000256" key="2">
    <source>
        <dbReference type="ARBA" id="ARBA00012962"/>
    </source>
</evidence>
<feature type="domain" description="Quinate/shikimate 5-dehydrogenase/glutamyl-tRNA reductase" evidence="8">
    <location>
        <begin position="117"/>
        <end position="193"/>
    </location>
</feature>
<dbReference type="EC" id="1.1.1.25" evidence="2"/>
<dbReference type="PANTHER" id="PTHR21089:SF1">
    <property type="entry name" value="BIFUNCTIONAL 3-DEHYDROQUINATE DEHYDRATASE_SHIKIMATE DEHYDROGENASE, CHLOROPLASTIC"/>
    <property type="match status" value="1"/>
</dbReference>
<sequence length="263" mass="26950">MTDRYVVFGNPLGHSKSPLIHARFAAETGQDLTYGKAEAPVDGFEPALRRFIAEGGSGCNATAPFKLEAFALADKKTPEAAIAGAANTLRFADGGIEAHNTDGYGLLADVERLLCAPLAGKRVLMLGAGGAARGAVLPFLDAGPDTLVMINRTPARAQAIRDALEAAGRPGLVVGPADTLDRFDVVINATAASLTGDCPALPPRVFDSCALAYDLAYAKGLTPFLARAREAGVPVIADGVGCLWDRPPSPSTGGAASGPRPGT</sequence>
<dbReference type="NCBIfam" id="NF001310">
    <property type="entry name" value="PRK00258.1-2"/>
    <property type="match status" value="1"/>
</dbReference>
<dbReference type="Gene3D" id="3.40.50.720">
    <property type="entry name" value="NAD(P)-binding Rossmann-like Domain"/>
    <property type="match status" value="1"/>
</dbReference>
<evidence type="ECO:0000256" key="5">
    <source>
        <dbReference type="ARBA" id="ARBA00023002"/>
    </source>
</evidence>
<evidence type="ECO:0000256" key="1">
    <source>
        <dbReference type="ARBA" id="ARBA00004871"/>
    </source>
</evidence>
<dbReference type="Pfam" id="PF01488">
    <property type="entry name" value="Shikimate_DH"/>
    <property type="match status" value="1"/>
</dbReference>
<reference evidence="10 11" key="1">
    <citation type="submission" date="2014-10" db="EMBL/GenBank/DDBJ databases">
        <title>Genome sequence of Ponticoccus sp. strain UMTAT08 isolated from clonal culture of toxic dinoflagellate Alexandrium tamiyavanichii.</title>
        <authorList>
            <person name="Gan H.Y."/>
            <person name="Muhd D.-D."/>
            <person name="Mohd Noor M.E."/>
            <person name="Yeong Y.S."/>
            <person name="Usup G."/>
        </authorList>
    </citation>
    <scope>NUCLEOTIDE SEQUENCE [LARGE SCALE GENOMIC DNA]</scope>
    <source>
        <strain evidence="10 11">UMTAT08</strain>
    </source>
</reference>
<keyword evidence="3" id="KW-0028">Amino-acid biosynthesis</keyword>
<evidence type="ECO:0000259" key="8">
    <source>
        <dbReference type="Pfam" id="PF01488"/>
    </source>
</evidence>
<dbReference type="GO" id="GO:0008652">
    <property type="term" value="P:amino acid biosynthetic process"/>
    <property type="evidence" value="ECO:0007669"/>
    <property type="project" value="UniProtKB-KW"/>
</dbReference>
<dbReference type="GO" id="GO:0004764">
    <property type="term" value="F:shikimate 3-dehydrogenase (NADP+) activity"/>
    <property type="evidence" value="ECO:0007669"/>
    <property type="project" value="UniProtKB-EC"/>
</dbReference>
<organism evidence="10 11">
    <name type="scientific">Mameliella alba</name>
    <dbReference type="NCBI Taxonomy" id="561184"/>
    <lineage>
        <taxon>Bacteria</taxon>
        <taxon>Pseudomonadati</taxon>
        <taxon>Pseudomonadota</taxon>
        <taxon>Alphaproteobacteria</taxon>
        <taxon>Rhodobacterales</taxon>
        <taxon>Roseobacteraceae</taxon>
        <taxon>Mameliella</taxon>
    </lineage>
</organism>
<keyword evidence="11" id="KW-1185">Reference proteome</keyword>
<dbReference type="FunFam" id="3.40.50.10860:FF:000006">
    <property type="entry name" value="Shikimate dehydrogenase (NADP(+))"/>
    <property type="match status" value="1"/>
</dbReference>
<keyword evidence="5 10" id="KW-0560">Oxidoreductase</keyword>
<dbReference type="GO" id="GO:0019632">
    <property type="term" value="P:shikimate metabolic process"/>
    <property type="evidence" value="ECO:0007669"/>
    <property type="project" value="InterPro"/>
</dbReference>
<dbReference type="AlphaFoldDB" id="A0A0B3S229"/>
<feature type="domain" description="Shikimate dehydrogenase substrate binding N-terminal" evidence="9">
    <location>
        <begin position="7"/>
        <end position="89"/>
    </location>
</feature>
<dbReference type="InterPro" id="IPR011342">
    <property type="entry name" value="Shikimate_DH"/>
</dbReference>
<evidence type="ECO:0000313" key="10">
    <source>
        <dbReference type="EMBL" id="KHQ50726.1"/>
    </source>
</evidence>
<dbReference type="NCBIfam" id="TIGR00507">
    <property type="entry name" value="aroE"/>
    <property type="match status" value="1"/>
</dbReference>
<protein>
    <recommendedName>
        <fullName evidence="2">shikimate dehydrogenase (NADP(+))</fullName>
        <ecNumber evidence="2">1.1.1.25</ecNumber>
    </recommendedName>
</protein>
<name>A0A0B3S229_9RHOB</name>
<dbReference type="Gene3D" id="3.40.50.10860">
    <property type="entry name" value="Leucine Dehydrogenase, chain A, domain 1"/>
    <property type="match status" value="1"/>
</dbReference>
<dbReference type="GO" id="GO:0005829">
    <property type="term" value="C:cytosol"/>
    <property type="evidence" value="ECO:0007669"/>
    <property type="project" value="TreeGrafter"/>
</dbReference>
<dbReference type="InterPro" id="IPR013708">
    <property type="entry name" value="Shikimate_DH-bd_N"/>
</dbReference>
<dbReference type="InterPro" id="IPR006151">
    <property type="entry name" value="Shikm_DH/Glu-tRNA_Rdtase"/>
</dbReference>
<dbReference type="PATRIC" id="fig|1515334.3.peg.4675"/>
<evidence type="ECO:0000259" key="9">
    <source>
        <dbReference type="Pfam" id="PF08501"/>
    </source>
</evidence>
<gene>
    <name evidence="10" type="primary">aroE_2</name>
    <name evidence="10" type="ORF">OA50_04650</name>
</gene>
<dbReference type="InterPro" id="IPR046346">
    <property type="entry name" value="Aminoacid_DH-like_N_sf"/>
</dbReference>
<proteinExistence type="predicted"/>
<dbReference type="SUPFAM" id="SSF53223">
    <property type="entry name" value="Aminoacid dehydrogenase-like, N-terminal domain"/>
    <property type="match status" value="1"/>
</dbReference>
<keyword evidence="6" id="KW-0057">Aromatic amino acid biosynthesis</keyword>
<evidence type="ECO:0000256" key="6">
    <source>
        <dbReference type="ARBA" id="ARBA00023141"/>
    </source>
</evidence>
<dbReference type="SUPFAM" id="SSF51735">
    <property type="entry name" value="NAD(P)-binding Rossmann-fold domains"/>
    <property type="match status" value="1"/>
</dbReference>
<dbReference type="GO" id="GO:0009073">
    <property type="term" value="P:aromatic amino acid family biosynthetic process"/>
    <property type="evidence" value="ECO:0007669"/>
    <property type="project" value="UniProtKB-KW"/>
</dbReference>
<dbReference type="InterPro" id="IPR022893">
    <property type="entry name" value="Shikimate_DH_fam"/>
</dbReference>
<evidence type="ECO:0000256" key="4">
    <source>
        <dbReference type="ARBA" id="ARBA00022857"/>
    </source>
</evidence>
<dbReference type="Pfam" id="PF08501">
    <property type="entry name" value="Shikimate_dh_N"/>
    <property type="match status" value="1"/>
</dbReference>
<dbReference type="STRING" id="561184.SAMN05216376_111107"/>
<keyword evidence="4" id="KW-0521">NADP</keyword>
<comment type="pathway">
    <text evidence="1">Metabolic intermediate biosynthesis; chorismate biosynthesis; chorismate from D-erythrose 4-phosphate and phosphoenolpyruvate: step 4/7.</text>
</comment>
<evidence type="ECO:0000313" key="11">
    <source>
        <dbReference type="Proteomes" id="UP000030960"/>
    </source>
</evidence>
<dbReference type="InterPro" id="IPR036291">
    <property type="entry name" value="NAD(P)-bd_dom_sf"/>
</dbReference>
<dbReference type="EMBL" id="JSUQ01000022">
    <property type="protein sequence ID" value="KHQ50726.1"/>
    <property type="molecule type" value="Genomic_DNA"/>
</dbReference>
<evidence type="ECO:0000256" key="3">
    <source>
        <dbReference type="ARBA" id="ARBA00022605"/>
    </source>
</evidence>
<evidence type="ECO:0000256" key="7">
    <source>
        <dbReference type="ARBA" id="ARBA00049442"/>
    </source>
</evidence>
<comment type="caution">
    <text evidence="10">The sequence shown here is derived from an EMBL/GenBank/DDBJ whole genome shotgun (WGS) entry which is preliminary data.</text>
</comment>
<dbReference type="Proteomes" id="UP000030960">
    <property type="component" value="Unassembled WGS sequence"/>
</dbReference>
<accession>A0A0B3S229</accession>
<dbReference type="PANTHER" id="PTHR21089">
    <property type="entry name" value="SHIKIMATE DEHYDROGENASE"/>
    <property type="match status" value="1"/>
</dbReference>
<dbReference type="UniPathway" id="UPA00053">
    <property type="reaction ID" value="UER00087"/>
</dbReference>
<comment type="catalytic activity">
    <reaction evidence="7">
        <text>shikimate + NADP(+) = 3-dehydroshikimate + NADPH + H(+)</text>
        <dbReference type="Rhea" id="RHEA:17737"/>
        <dbReference type="ChEBI" id="CHEBI:15378"/>
        <dbReference type="ChEBI" id="CHEBI:16630"/>
        <dbReference type="ChEBI" id="CHEBI:36208"/>
        <dbReference type="ChEBI" id="CHEBI:57783"/>
        <dbReference type="ChEBI" id="CHEBI:58349"/>
        <dbReference type="EC" id="1.1.1.25"/>
    </reaction>
</comment>